<protein>
    <submittedName>
        <fullName evidence="1">Protein kinase</fullName>
    </submittedName>
</protein>
<dbReference type="Proteomes" id="UP000218965">
    <property type="component" value="Chromosome"/>
</dbReference>
<reference evidence="2" key="1">
    <citation type="submission" date="2015-12" db="EMBL/GenBank/DDBJ databases">
        <authorList>
            <person name="Shamseldin A."/>
            <person name="Moawad H."/>
            <person name="Abd El-Rahim W.M."/>
            <person name="Sadowsky M.J."/>
        </authorList>
    </citation>
    <scope>NUCLEOTIDE SEQUENCE [LARGE SCALE GENOMIC DNA]</scope>
    <source>
        <strain evidence="2">JAM AC0309</strain>
    </source>
</reference>
<name>A0A0U4WXG0_9MICO</name>
<dbReference type="EMBL" id="AP017315">
    <property type="protein sequence ID" value="BAU32474.1"/>
    <property type="molecule type" value="Genomic_DNA"/>
</dbReference>
<keyword evidence="1" id="KW-0418">Kinase</keyword>
<dbReference type="GO" id="GO:0016301">
    <property type="term" value="F:kinase activity"/>
    <property type="evidence" value="ECO:0007669"/>
    <property type="project" value="UniProtKB-KW"/>
</dbReference>
<evidence type="ECO:0000313" key="1">
    <source>
        <dbReference type="EMBL" id="BAU32474.1"/>
    </source>
</evidence>
<dbReference type="KEGG" id="malk:MalAC0309_1623"/>
<keyword evidence="1" id="KW-0808">Transferase</keyword>
<reference evidence="1 2" key="2">
    <citation type="submission" date="2016-01" db="EMBL/GenBank/DDBJ databases">
        <title>Microcella alkaliphila JAM AC0309 whole genome shotgun sequence.</title>
        <authorList>
            <person name="Kurata A."/>
            <person name="Hirose Y."/>
            <person name="Kishimoto N."/>
            <person name="Kobayashi T."/>
        </authorList>
    </citation>
    <scope>NUCLEOTIDE SEQUENCE [LARGE SCALE GENOMIC DNA]</scope>
    <source>
        <strain evidence="1 2">JAM AC0309</strain>
    </source>
</reference>
<sequence>MSTEARAYDMSRYQRVIGTDGRISGTWIVLSARGRDRVCIRPYDVTIYDETHRSGRILGRDDLLAWVRGDEVDVPKHMVRDHVRDEVEVVWNELNELLKLIAQAFVDGPREPDRNSADSSNGEDQ</sequence>
<dbReference type="OrthoDB" id="9961429at2"/>
<evidence type="ECO:0000313" key="2">
    <source>
        <dbReference type="Proteomes" id="UP000218965"/>
    </source>
</evidence>
<proteinExistence type="predicted"/>
<dbReference type="RefSeq" id="WP_096421681.1">
    <property type="nucleotide sequence ID" value="NZ_AP017315.1"/>
</dbReference>
<accession>A0A0U4WXG0</accession>
<organism evidence="1 2">
    <name type="scientific">Microcella alkaliphila</name>
    <dbReference type="NCBI Taxonomy" id="279828"/>
    <lineage>
        <taxon>Bacteria</taxon>
        <taxon>Bacillati</taxon>
        <taxon>Actinomycetota</taxon>
        <taxon>Actinomycetes</taxon>
        <taxon>Micrococcales</taxon>
        <taxon>Microbacteriaceae</taxon>
        <taxon>Microcella</taxon>
    </lineage>
</organism>
<gene>
    <name evidence="1" type="ORF">MalAC0309_1623</name>
</gene>
<dbReference type="AlphaFoldDB" id="A0A0U4WXG0"/>